<organism evidence="1 2">
    <name type="scientific">Ambrosiozyma monospora</name>
    <name type="common">Yeast</name>
    <name type="synonym">Endomycopsis monosporus</name>
    <dbReference type="NCBI Taxonomy" id="43982"/>
    <lineage>
        <taxon>Eukaryota</taxon>
        <taxon>Fungi</taxon>
        <taxon>Dikarya</taxon>
        <taxon>Ascomycota</taxon>
        <taxon>Saccharomycotina</taxon>
        <taxon>Pichiomycetes</taxon>
        <taxon>Pichiales</taxon>
        <taxon>Pichiaceae</taxon>
        <taxon>Ambrosiozyma</taxon>
    </lineage>
</organism>
<evidence type="ECO:0000313" key="1">
    <source>
        <dbReference type="EMBL" id="GMF01127.1"/>
    </source>
</evidence>
<name>A0ACB5U4E6_AMBMO</name>
<gene>
    <name evidence="1" type="ORF">Amon02_001117200</name>
</gene>
<comment type="caution">
    <text evidence="1">The sequence shown here is derived from an EMBL/GenBank/DDBJ whole genome shotgun (WGS) entry which is preliminary data.</text>
</comment>
<sequence>MSNYQHISSNNFQDFNIDDDDDIFIQPDNHTNTNSKKAPSGNMNTGNDALHDVDLSSSSHAHSSLT</sequence>
<reference evidence="1" key="1">
    <citation type="submission" date="2023-04" db="EMBL/GenBank/DDBJ databases">
        <title>Ambrosiozyma monospora NBRC 10751.</title>
        <authorList>
            <person name="Ichikawa N."/>
            <person name="Sato H."/>
            <person name="Tonouchi N."/>
        </authorList>
    </citation>
    <scope>NUCLEOTIDE SEQUENCE</scope>
    <source>
        <strain evidence="1">NBRC 10751</strain>
    </source>
</reference>
<dbReference type="EMBL" id="BSXS01011714">
    <property type="protein sequence ID" value="GMF01127.1"/>
    <property type="molecule type" value="Genomic_DNA"/>
</dbReference>
<evidence type="ECO:0000313" key="2">
    <source>
        <dbReference type="Proteomes" id="UP001165064"/>
    </source>
</evidence>
<proteinExistence type="predicted"/>
<accession>A0ACB5U4E6</accession>
<keyword evidence="2" id="KW-1185">Reference proteome</keyword>
<dbReference type="Proteomes" id="UP001165064">
    <property type="component" value="Unassembled WGS sequence"/>
</dbReference>
<protein>
    <submittedName>
        <fullName evidence="1">Unnamed protein product</fullName>
    </submittedName>
</protein>